<feature type="region of interest" description="Disordered" evidence="1">
    <location>
        <begin position="1"/>
        <end position="39"/>
    </location>
</feature>
<dbReference type="Pfam" id="PF09076">
    <property type="entry name" value="Crystall_2"/>
    <property type="match status" value="1"/>
</dbReference>
<dbReference type="Proteomes" id="UP000028058">
    <property type="component" value="Unassembled WGS sequence"/>
</dbReference>
<dbReference type="InterPro" id="IPR015161">
    <property type="entry name" value="Sklp_toxin_b/g_crystallin"/>
</dbReference>
<dbReference type="Gene3D" id="2.60.20.30">
    <property type="match status" value="1"/>
</dbReference>
<keyword evidence="5" id="KW-1185">Reference proteome</keyword>
<organism evidence="4 5">
    <name type="scientific">Streptomyces xinghaiensis</name>
    <dbReference type="NCBI Taxonomy" id="1038928"/>
    <lineage>
        <taxon>Bacteria</taxon>
        <taxon>Bacillati</taxon>
        <taxon>Actinomycetota</taxon>
        <taxon>Actinomycetes</taxon>
        <taxon>Kitasatosporales</taxon>
        <taxon>Streptomycetaceae</taxon>
        <taxon>Streptomyces</taxon>
    </lineage>
</organism>
<reference evidence="4 5" key="1">
    <citation type="journal article" date="2014" name="Genome Announc.">
        <title>Draft Genome Sequence of Streptomyces fradiae ATCC 19609, a Strain Highly Sensitive to Antibiotics.</title>
        <authorList>
            <person name="Bekker O.B."/>
            <person name="Klimina K.M."/>
            <person name="Vatlin A.A."/>
            <person name="Zakharevich N.V."/>
            <person name="Kasianov A.S."/>
            <person name="Danilenko V.N."/>
        </authorList>
    </citation>
    <scope>NUCLEOTIDE SEQUENCE [LARGE SCALE GENOMIC DNA]</scope>
    <source>
        <strain evidence="4 5">ATCC 19609</strain>
    </source>
</reference>
<dbReference type="EMBL" id="JNAD02000012">
    <property type="protein sequence ID" value="RKM92868.1"/>
    <property type="molecule type" value="Genomic_DNA"/>
</dbReference>
<keyword evidence="2" id="KW-0812">Transmembrane</keyword>
<dbReference type="SUPFAM" id="SSF49695">
    <property type="entry name" value="gamma-Crystallin-like"/>
    <property type="match status" value="1"/>
</dbReference>
<gene>
    <name evidence="4" type="ORF">SFRA_023450</name>
</gene>
<protein>
    <recommendedName>
        <fullName evidence="3">Streptomyces killer toxin-like beta/gamma crystallin domain-containing protein</fullName>
    </recommendedName>
</protein>
<evidence type="ECO:0000256" key="2">
    <source>
        <dbReference type="SAM" id="Phobius"/>
    </source>
</evidence>
<evidence type="ECO:0000256" key="1">
    <source>
        <dbReference type="SAM" id="MobiDB-lite"/>
    </source>
</evidence>
<feature type="domain" description="Streptomyces killer toxin-like beta/gamma crystallin" evidence="3">
    <location>
        <begin position="83"/>
        <end position="130"/>
    </location>
</feature>
<sequence>MTVARGRPPAAPEGRQTASGKRQNDPTRRTTPNEVQRMNRSLKRVLVTAAATGALTAALPLSTAMAINQTGCGNRTDLVKITYNNGSSSVCFANAGAVNVNYSGVIRVTSGNNRLRFVSNGETYSMEKWASKRIIDGTPHTITRLRIL</sequence>
<dbReference type="AlphaFoldDB" id="A0A3R7I3C6"/>
<feature type="transmembrane region" description="Helical" evidence="2">
    <location>
        <begin position="45"/>
        <end position="67"/>
    </location>
</feature>
<keyword evidence="2" id="KW-0472">Membrane</keyword>
<evidence type="ECO:0000259" key="3">
    <source>
        <dbReference type="Pfam" id="PF09076"/>
    </source>
</evidence>
<comment type="caution">
    <text evidence="4">The sequence shown here is derived from an EMBL/GenBank/DDBJ whole genome shotgun (WGS) entry which is preliminary data.</text>
</comment>
<name>A0A3R7I3C6_9ACTN</name>
<dbReference type="InterPro" id="IPR015791">
    <property type="entry name" value="Antimic/Inh_G_crystallin-like"/>
</dbReference>
<keyword evidence="2" id="KW-1133">Transmembrane helix</keyword>
<proteinExistence type="predicted"/>
<dbReference type="InterPro" id="IPR011024">
    <property type="entry name" value="G_crystallin-like"/>
</dbReference>
<evidence type="ECO:0000313" key="4">
    <source>
        <dbReference type="EMBL" id="RKM92868.1"/>
    </source>
</evidence>
<evidence type="ECO:0000313" key="5">
    <source>
        <dbReference type="Proteomes" id="UP000028058"/>
    </source>
</evidence>
<feature type="compositionally biased region" description="Polar residues" evidence="1">
    <location>
        <begin position="29"/>
        <end position="39"/>
    </location>
</feature>
<accession>A0A3R7I3C6</accession>